<feature type="non-terminal residue" evidence="2">
    <location>
        <position position="1"/>
    </location>
</feature>
<feature type="transmembrane region" description="Helical" evidence="1">
    <location>
        <begin position="93"/>
        <end position="111"/>
    </location>
</feature>
<gene>
    <name evidence="2" type="ORF">GCK32_018319</name>
</gene>
<comment type="caution">
    <text evidence="2">The sequence shown here is derived from an EMBL/GenBank/DDBJ whole genome shotgun (WGS) entry which is preliminary data.</text>
</comment>
<accession>A0AAN8IBM9</accession>
<protein>
    <submittedName>
        <fullName evidence="2">Uncharacterized protein</fullName>
    </submittedName>
</protein>
<keyword evidence="1" id="KW-0472">Membrane</keyword>
<keyword evidence="3" id="KW-1185">Reference proteome</keyword>
<dbReference type="GO" id="GO:0016020">
    <property type="term" value="C:membrane"/>
    <property type="evidence" value="ECO:0007669"/>
    <property type="project" value="InterPro"/>
</dbReference>
<dbReference type="SUPFAM" id="SSF90112">
    <property type="entry name" value="Neurotransmitter-gated ion-channel transmembrane pore"/>
    <property type="match status" value="1"/>
</dbReference>
<name>A0AAN8IBM9_TRICO</name>
<reference evidence="2 3" key="1">
    <citation type="submission" date="2019-10" db="EMBL/GenBank/DDBJ databases">
        <title>Assembly and Annotation for the nematode Trichostrongylus colubriformis.</title>
        <authorList>
            <person name="Martin J."/>
        </authorList>
    </citation>
    <scope>NUCLEOTIDE SEQUENCE [LARGE SCALE GENOMIC DNA]</scope>
    <source>
        <strain evidence="2">G859</strain>
        <tissue evidence="2">Whole worm</tissue>
    </source>
</reference>
<evidence type="ECO:0000313" key="2">
    <source>
        <dbReference type="EMBL" id="KAK5966931.1"/>
    </source>
</evidence>
<dbReference type="Gene3D" id="1.20.58.390">
    <property type="entry name" value="Neurotransmitter-gated ion-channel transmembrane domain"/>
    <property type="match status" value="1"/>
</dbReference>
<dbReference type="Proteomes" id="UP001331761">
    <property type="component" value="Unassembled WGS sequence"/>
</dbReference>
<organism evidence="2 3">
    <name type="scientific">Trichostrongylus colubriformis</name>
    <name type="common">Black scour worm</name>
    <dbReference type="NCBI Taxonomy" id="6319"/>
    <lineage>
        <taxon>Eukaryota</taxon>
        <taxon>Metazoa</taxon>
        <taxon>Ecdysozoa</taxon>
        <taxon>Nematoda</taxon>
        <taxon>Chromadorea</taxon>
        <taxon>Rhabditida</taxon>
        <taxon>Rhabditina</taxon>
        <taxon>Rhabditomorpha</taxon>
        <taxon>Strongyloidea</taxon>
        <taxon>Trichostrongylidae</taxon>
        <taxon>Trichostrongylus</taxon>
    </lineage>
</organism>
<evidence type="ECO:0000256" key="1">
    <source>
        <dbReference type="SAM" id="Phobius"/>
    </source>
</evidence>
<dbReference type="GO" id="GO:0006811">
    <property type="term" value="P:monoatomic ion transport"/>
    <property type="evidence" value="ECO:0007669"/>
    <property type="project" value="InterPro"/>
</dbReference>
<dbReference type="InterPro" id="IPR038050">
    <property type="entry name" value="Neuro_actylchol_rec"/>
</dbReference>
<sequence>VDSEVELKSDIVNEALRDKPDEKAKRLANWANAGSKSSLEQQAPFTWSRAMKGGTESGTGKKAIDNWKQTLKNVQKSKKEASRRRAKDIDNKSRWVFPLSFLGFNAVYWSYYLHFKS</sequence>
<evidence type="ECO:0000313" key="3">
    <source>
        <dbReference type="Proteomes" id="UP001331761"/>
    </source>
</evidence>
<proteinExistence type="predicted"/>
<keyword evidence="1" id="KW-1133">Transmembrane helix</keyword>
<keyword evidence="1" id="KW-0812">Transmembrane</keyword>
<dbReference type="AlphaFoldDB" id="A0AAN8IBM9"/>
<dbReference type="InterPro" id="IPR036719">
    <property type="entry name" value="Neuro-gated_channel_TM_sf"/>
</dbReference>
<dbReference type="EMBL" id="WIXE01022972">
    <property type="protein sequence ID" value="KAK5966931.1"/>
    <property type="molecule type" value="Genomic_DNA"/>
</dbReference>